<dbReference type="Pfam" id="PF11967">
    <property type="entry name" value="RecO_N"/>
    <property type="match status" value="1"/>
</dbReference>
<dbReference type="InterPro" id="IPR012340">
    <property type="entry name" value="NA-bd_OB-fold"/>
</dbReference>
<feature type="domain" description="DNA replication/recombination mediator RecO N-terminal" evidence="10">
    <location>
        <begin position="8"/>
        <end position="90"/>
    </location>
</feature>
<dbReference type="InterPro" id="IPR042242">
    <property type="entry name" value="RecO_C"/>
</dbReference>
<accession>A0A927R2P9</accession>
<keyword evidence="4 8" id="KW-0227">DNA damage</keyword>
<dbReference type="Proteomes" id="UP000649753">
    <property type="component" value="Unassembled WGS sequence"/>
</dbReference>
<dbReference type="Gene3D" id="1.20.1440.120">
    <property type="entry name" value="Recombination protein O, C-terminal domain"/>
    <property type="match status" value="1"/>
</dbReference>
<protein>
    <recommendedName>
        <fullName evidence="3 8">DNA repair protein RecO</fullName>
    </recommendedName>
    <alternativeName>
        <fullName evidence="7 8">Recombination protein O</fullName>
    </alternativeName>
</protein>
<reference evidence="11" key="1">
    <citation type="submission" date="2020-10" db="EMBL/GenBank/DDBJ databases">
        <title>Sequencing the genomes of 1000 actinobacteria strains.</title>
        <authorList>
            <person name="Klenk H.-P."/>
        </authorList>
    </citation>
    <scope>NUCLEOTIDE SEQUENCE</scope>
    <source>
        <strain evidence="11">DSM 46832</strain>
    </source>
</reference>
<dbReference type="NCBIfam" id="TIGR00613">
    <property type="entry name" value="reco"/>
    <property type="match status" value="1"/>
</dbReference>
<comment type="caution">
    <text evidence="11">The sequence shown here is derived from an EMBL/GenBank/DDBJ whole genome shotgun (WGS) entry which is preliminary data.</text>
</comment>
<dbReference type="EMBL" id="JADBEB010000001">
    <property type="protein sequence ID" value="MBE1492842.1"/>
    <property type="molecule type" value="Genomic_DNA"/>
</dbReference>
<evidence type="ECO:0000313" key="12">
    <source>
        <dbReference type="Proteomes" id="UP000649753"/>
    </source>
</evidence>
<proteinExistence type="inferred from homology"/>
<dbReference type="RefSeq" id="WP_192771686.1">
    <property type="nucleotide sequence ID" value="NZ_JADBEB010000001.1"/>
</dbReference>
<evidence type="ECO:0000256" key="8">
    <source>
        <dbReference type="HAMAP-Rule" id="MF_00201"/>
    </source>
</evidence>
<evidence type="ECO:0000256" key="3">
    <source>
        <dbReference type="ARBA" id="ARBA00021310"/>
    </source>
</evidence>
<evidence type="ECO:0000256" key="1">
    <source>
        <dbReference type="ARBA" id="ARBA00003065"/>
    </source>
</evidence>
<organism evidence="11 12">
    <name type="scientific">Plantactinospora soyae</name>
    <dbReference type="NCBI Taxonomy" id="1544732"/>
    <lineage>
        <taxon>Bacteria</taxon>
        <taxon>Bacillati</taxon>
        <taxon>Actinomycetota</taxon>
        <taxon>Actinomycetes</taxon>
        <taxon>Micromonosporales</taxon>
        <taxon>Micromonosporaceae</taxon>
        <taxon>Plantactinospora</taxon>
    </lineage>
</organism>
<feature type="region of interest" description="Disordered" evidence="9">
    <location>
        <begin position="257"/>
        <end position="279"/>
    </location>
</feature>
<dbReference type="InterPro" id="IPR037278">
    <property type="entry name" value="ARFGAP/RecO"/>
</dbReference>
<evidence type="ECO:0000256" key="2">
    <source>
        <dbReference type="ARBA" id="ARBA00007452"/>
    </source>
</evidence>
<gene>
    <name evidence="8" type="primary">recO</name>
    <name evidence="11" type="ORF">H4W31_008480</name>
</gene>
<comment type="similarity">
    <text evidence="2 8">Belongs to the RecO family.</text>
</comment>
<dbReference type="PANTHER" id="PTHR33991:SF1">
    <property type="entry name" value="DNA REPAIR PROTEIN RECO"/>
    <property type="match status" value="1"/>
</dbReference>
<evidence type="ECO:0000256" key="5">
    <source>
        <dbReference type="ARBA" id="ARBA00023172"/>
    </source>
</evidence>
<dbReference type="PANTHER" id="PTHR33991">
    <property type="entry name" value="DNA REPAIR PROTEIN RECO"/>
    <property type="match status" value="1"/>
</dbReference>
<evidence type="ECO:0000313" key="11">
    <source>
        <dbReference type="EMBL" id="MBE1492842.1"/>
    </source>
</evidence>
<dbReference type="Gene3D" id="2.40.50.140">
    <property type="entry name" value="Nucleic acid-binding proteins"/>
    <property type="match status" value="1"/>
</dbReference>
<keyword evidence="6 8" id="KW-0234">DNA repair</keyword>
<dbReference type="InterPro" id="IPR003717">
    <property type="entry name" value="RecO"/>
</dbReference>
<keyword evidence="5 8" id="KW-0233">DNA recombination</keyword>
<comment type="function">
    <text evidence="1 8">Involved in DNA repair and RecF pathway recombination.</text>
</comment>
<dbReference type="SUPFAM" id="SSF57863">
    <property type="entry name" value="ArfGap/RecO-like zinc finger"/>
    <property type="match status" value="1"/>
</dbReference>
<name>A0A927R2P9_9ACTN</name>
<evidence type="ECO:0000256" key="4">
    <source>
        <dbReference type="ARBA" id="ARBA00022763"/>
    </source>
</evidence>
<evidence type="ECO:0000256" key="6">
    <source>
        <dbReference type="ARBA" id="ARBA00023204"/>
    </source>
</evidence>
<dbReference type="GO" id="GO:0006310">
    <property type="term" value="P:DNA recombination"/>
    <property type="evidence" value="ECO:0007669"/>
    <property type="project" value="UniProtKB-UniRule"/>
</dbReference>
<dbReference type="InterPro" id="IPR022572">
    <property type="entry name" value="DNA_rep/recomb_RecO_N"/>
</dbReference>
<dbReference type="GO" id="GO:0043590">
    <property type="term" value="C:bacterial nucleoid"/>
    <property type="evidence" value="ECO:0007669"/>
    <property type="project" value="TreeGrafter"/>
</dbReference>
<dbReference type="Pfam" id="PF02565">
    <property type="entry name" value="RecO_C"/>
    <property type="match status" value="1"/>
</dbReference>
<dbReference type="GO" id="GO:0006302">
    <property type="term" value="P:double-strand break repair"/>
    <property type="evidence" value="ECO:0007669"/>
    <property type="project" value="TreeGrafter"/>
</dbReference>
<dbReference type="SUPFAM" id="SSF50249">
    <property type="entry name" value="Nucleic acid-binding proteins"/>
    <property type="match status" value="1"/>
</dbReference>
<sequence>MPGYRRQLYRDDAVVLRVQKLGESDRIITLLTRRHGRLRAVARGVRRTMSRFGARLEPFGHVDLQLAGDPKGEHGSSLHTVSQVEAIQLYGKGLVTDYPRYTAASAIAETAERLTPVEREPSLRLFQLTLGGLRALADGEHASTLVLDAYLLRGMTLAGWAPALVACAVCGTPGRHGAFSVPAGGCVCPDCRPPGAAHPAPATLDLMAALVSGDWRVADGADPPHRRECSGLVAAHLQWHLERGLRSLPLVDRGSVGERAERARHVPQPGATDVAKEAQ</sequence>
<dbReference type="HAMAP" id="MF_00201">
    <property type="entry name" value="RecO"/>
    <property type="match status" value="1"/>
</dbReference>
<evidence type="ECO:0000256" key="9">
    <source>
        <dbReference type="SAM" id="MobiDB-lite"/>
    </source>
</evidence>
<evidence type="ECO:0000256" key="7">
    <source>
        <dbReference type="ARBA" id="ARBA00033409"/>
    </source>
</evidence>
<dbReference type="AlphaFoldDB" id="A0A927R2P9"/>
<evidence type="ECO:0000259" key="10">
    <source>
        <dbReference type="Pfam" id="PF11967"/>
    </source>
</evidence>
<keyword evidence="12" id="KW-1185">Reference proteome</keyword>